<comment type="caution">
    <text evidence="4">The sequence shown here is derived from an EMBL/GenBank/DDBJ whole genome shotgun (WGS) entry which is preliminary data.</text>
</comment>
<sequence>MSHSEKSSKQILPTIDTDIIKKYNITEAECNTLSEFEVKQDKFQQWLTAQKLNSVETSALSCRTFEDVATFWSDMSKNTESDFNISHQSGWKLWTKKYQNFSEGASSFMQDLKPIFDIVTGMGVPYAGLAIGIINGLITFAGKKNTMENQISSAIEGIKDRLPGLKMYQAIYTGNHELETDLQKKILFAYLAFVDLSMDIIKYFIQPGYRRWGTALFKTGKFTIMTSNIYSSLTDIRLRCEELIGLRIDTLVRGMDVLKTHNEVLLARVDELQQDQTTAHVLEIQDVLDLASWTPEHHHKKLAEYKSRLLYEQHEELGIYQQMTRHEMEKLRGTDAFVDWARPSSSGVLILRGINNENLSESKIHNWLSPFALDIADSWLHKNNPSPNAVYIFDSADHASRSIFKAIPMVLFQLLWFQRPKLGSKSKGHYEALMAALHQYASLPLSQGDGNLKVQALGGLATQVVHIYEGEKQPVYIILDRVDQCSDHYELMNILVNRMMRESTSFIKILLVAATNWPTLEYLGFGPLAHVHEVTLRQDFLDYDDY</sequence>
<keyword evidence="1" id="KW-0677">Repeat</keyword>
<accession>A0ABQ8QCR7</accession>
<dbReference type="Proteomes" id="UP001163828">
    <property type="component" value="Unassembled WGS sequence"/>
</dbReference>
<dbReference type="EMBL" id="MU790617">
    <property type="protein sequence ID" value="KAJ3996337.1"/>
    <property type="molecule type" value="Genomic_DNA"/>
</dbReference>
<evidence type="ECO:0000313" key="4">
    <source>
        <dbReference type="EMBL" id="KAJ3996337.1"/>
    </source>
</evidence>
<keyword evidence="5" id="KW-1185">Reference proteome</keyword>
<reference evidence="4" key="1">
    <citation type="submission" date="2022-08" db="EMBL/GenBank/DDBJ databases">
        <authorList>
            <consortium name="DOE Joint Genome Institute"/>
            <person name="Min B."/>
            <person name="Riley R."/>
            <person name="Sierra-Patev S."/>
            <person name="Naranjo-Ortiz M."/>
            <person name="Looney B."/>
            <person name="Konkel Z."/>
            <person name="Slot J.C."/>
            <person name="Sakamoto Y."/>
            <person name="Steenwyk J.L."/>
            <person name="Rokas A."/>
            <person name="Carro J."/>
            <person name="Camarero S."/>
            <person name="Ferreira P."/>
            <person name="Molpeceres G."/>
            <person name="Ruiz-Duenas F.J."/>
            <person name="Serrano A."/>
            <person name="Henrissat B."/>
            <person name="Drula E."/>
            <person name="Hughes K.W."/>
            <person name="Mata J.L."/>
            <person name="Ishikawa N.K."/>
            <person name="Vargas-Isla R."/>
            <person name="Ushijima S."/>
            <person name="Smith C.A."/>
            <person name="Ahrendt S."/>
            <person name="Andreopoulos W."/>
            <person name="He G."/>
            <person name="Labutti K."/>
            <person name="Lipzen A."/>
            <person name="Ng V."/>
            <person name="Sandor L."/>
            <person name="Barry K."/>
            <person name="Martinez A.T."/>
            <person name="Xiao Y."/>
            <person name="Gibbons J.G."/>
            <person name="Terashima K."/>
            <person name="Hibbett D.S."/>
            <person name="Grigoriev I.V."/>
        </authorList>
    </citation>
    <scope>NUCLEOTIDE SEQUENCE</scope>
    <source>
        <strain evidence="4">TFB10827</strain>
    </source>
</reference>
<dbReference type="InterPro" id="IPR056884">
    <property type="entry name" value="NPHP3-like_N"/>
</dbReference>
<dbReference type="Pfam" id="PF24809">
    <property type="entry name" value="DUF7708"/>
    <property type="match status" value="1"/>
</dbReference>
<name>A0ABQ8QCR7_9AGAR</name>
<gene>
    <name evidence="4" type="ORF">F5050DRAFT_129349</name>
</gene>
<organism evidence="4 5">
    <name type="scientific">Lentinula boryana</name>
    <dbReference type="NCBI Taxonomy" id="40481"/>
    <lineage>
        <taxon>Eukaryota</taxon>
        <taxon>Fungi</taxon>
        <taxon>Dikarya</taxon>
        <taxon>Basidiomycota</taxon>
        <taxon>Agaricomycotina</taxon>
        <taxon>Agaricomycetes</taxon>
        <taxon>Agaricomycetidae</taxon>
        <taxon>Agaricales</taxon>
        <taxon>Marasmiineae</taxon>
        <taxon>Omphalotaceae</taxon>
        <taxon>Lentinula</taxon>
    </lineage>
</organism>
<evidence type="ECO:0000256" key="1">
    <source>
        <dbReference type="ARBA" id="ARBA00022737"/>
    </source>
</evidence>
<evidence type="ECO:0008006" key="6">
    <source>
        <dbReference type="Google" id="ProtNLM"/>
    </source>
</evidence>
<dbReference type="Pfam" id="PF24883">
    <property type="entry name" value="NPHP3_N"/>
    <property type="match status" value="1"/>
</dbReference>
<dbReference type="InterPro" id="IPR056125">
    <property type="entry name" value="DUF7708"/>
</dbReference>
<proteinExistence type="predicted"/>
<protein>
    <recommendedName>
        <fullName evidence="6">Fungal STAND N-terminal Goodbye domain-containing protein</fullName>
    </recommendedName>
</protein>
<feature type="domain" description="DUF7708" evidence="2">
    <location>
        <begin position="105"/>
        <end position="224"/>
    </location>
</feature>
<evidence type="ECO:0000259" key="3">
    <source>
        <dbReference type="Pfam" id="PF24883"/>
    </source>
</evidence>
<evidence type="ECO:0000313" key="5">
    <source>
        <dbReference type="Proteomes" id="UP001163828"/>
    </source>
</evidence>
<evidence type="ECO:0000259" key="2">
    <source>
        <dbReference type="Pfam" id="PF24809"/>
    </source>
</evidence>
<feature type="domain" description="Nephrocystin 3-like N-terminal" evidence="3">
    <location>
        <begin position="383"/>
        <end position="511"/>
    </location>
</feature>